<accession>A0A4R1KK45</accession>
<gene>
    <name evidence="1" type="ORF">DFQ05_2507</name>
</gene>
<evidence type="ECO:0000313" key="1">
    <source>
        <dbReference type="EMBL" id="TCK64770.1"/>
    </source>
</evidence>
<organism evidence="1 2">
    <name type="scientific">Winogradskyella wandonensis</name>
    <dbReference type="NCBI Taxonomy" id="1442586"/>
    <lineage>
        <taxon>Bacteria</taxon>
        <taxon>Pseudomonadati</taxon>
        <taxon>Bacteroidota</taxon>
        <taxon>Flavobacteriia</taxon>
        <taxon>Flavobacteriales</taxon>
        <taxon>Flavobacteriaceae</taxon>
        <taxon>Winogradskyella</taxon>
    </lineage>
</organism>
<dbReference type="Proteomes" id="UP000295714">
    <property type="component" value="Unassembled WGS sequence"/>
</dbReference>
<protein>
    <recommendedName>
        <fullName evidence="3">Lipoprotein</fullName>
    </recommendedName>
</protein>
<reference evidence="1 2" key="1">
    <citation type="journal article" date="2015" name="Stand. Genomic Sci.">
        <title>Genomic Encyclopedia of Bacterial and Archaeal Type Strains, Phase III: the genomes of soil and plant-associated and newly described type strains.</title>
        <authorList>
            <person name="Whitman W.B."/>
            <person name="Woyke T."/>
            <person name="Klenk H.P."/>
            <person name="Zhou Y."/>
            <person name="Lilburn T.G."/>
            <person name="Beck B.J."/>
            <person name="De Vos P."/>
            <person name="Vandamme P."/>
            <person name="Eisen J.A."/>
            <person name="Garrity G."/>
            <person name="Hugenholtz P."/>
            <person name="Kyrpides N.C."/>
        </authorList>
    </citation>
    <scope>NUCLEOTIDE SEQUENCE [LARGE SCALE GENOMIC DNA]</scope>
    <source>
        <strain evidence="1 2">CECT 8445</strain>
    </source>
</reference>
<comment type="caution">
    <text evidence="1">The sequence shown here is derived from an EMBL/GenBank/DDBJ whole genome shotgun (WGS) entry which is preliminary data.</text>
</comment>
<dbReference type="EMBL" id="SMGI01000005">
    <property type="protein sequence ID" value="TCK64770.1"/>
    <property type="molecule type" value="Genomic_DNA"/>
</dbReference>
<evidence type="ECO:0000313" key="2">
    <source>
        <dbReference type="Proteomes" id="UP000295714"/>
    </source>
</evidence>
<evidence type="ECO:0008006" key="3">
    <source>
        <dbReference type="Google" id="ProtNLM"/>
    </source>
</evidence>
<name>A0A4R1KK45_9FLAO</name>
<keyword evidence="2" id="KW-1185">Reference proteome</keyword>
<dbReference type="PROSITE" id="PS51257">
    <property type="entry name" value="PROKAR_LIPOPROTEIN"/>
    <property type="match status" value="1"/>
</dbReference>
<sequence>MYNRNYGCEHLNSSLMKKFFSLFMLLFFFFSCGKKENEANGNKLENSALTNQTDLFEFKIPDTISLGKHIGRISRYKRNKKPNCDYLLSVIVSNQYEDLKVKTDTFSNGTLKPFFGINGFKTGTQEIELIIEEQILEPFEKDKDSFLGITKLYHQYDLRITVIDKDFISKTEKELLTELKNQ</sequence>
<dbReference type="AlphaFoldDB" id="A0A4R1KK45"/>
<proteinExistence type="predicted"/>